<sequence>MTVLIDISNSDESNRSVDSALEGRSTGGASLVPGPPQRSGTVAGDPRRWLQLQQKSEEPVRQRISPNADSDMATTR</sequence>
<comment type="caution">
    <text evidence="2">The sequence shown here is derived from an EMBL/GenBank/DDBJ whole genome shotgun (WGS) entry which is preliminary data.</text>
</comment>
<protein>
    <submittedName>
        <fullName evidence="2">Uncharacterized protein</fullName>
    </submittedName>
</protein>
<dbReference type="Proteomes" id="UP001431783">
    <property type="component" value="Unassembled WGS sequence"/>
</dbReference>
<dbReference type="AlphaFoldDB" id="A0AAW1UUV6"/>
<evidence type="ECO:0000256" key="1">
    <source>
        <dbReference type="SAM" id="MobiDB-lite"/>
    </source>
</evidence>
<evidence type="ECO:0000313" key="3">
    <source>
        <dbReference type="Proteomes" id="UP001431783"/>
    </source>
</evidence>
<reference evidence="2 3" key="1">
    <citation type="submission" date="2023-03" db="EMBL/GenBank/DDBJ databases">
        <title>Genome insight into feeding habits of ladybird beetles.</title>
        <authorList>
            <person name="Li H.-S."/>
            <person name="Huang Y.-H."/>
            <person name="Pang H."/>
        </authorList>
    </citation>
    <scope>NUCLEOTIDE SEQUENCE [LARGE SCALE GENOMIC DNA]</scope>
    <source>
        <strain evidence="2">SYSU_2023b</strain>
        <tissue evidence="2">Whole body</tissue>
    </source>
</reference>
<gene>
    <name evidence="2" type="ORF">WA026_007492</name>
</gene>
<proteinExistence type="predicted"/>
<feature type="compositionally biased region" description="Polar residues" evidence="1">
    <location>
        <begin position="64"/>
        <end position="76"/>
    </location>
</feature>
<feature type="region of interest" description="Disordered" evidence="1">
    <location>
        <begin position="1"/>
        <end position="76"/>
    </location>
</feature>
<organism evidence="2 3">
    <name type="scientific">Henosepilachna vigintioctopunctata</name>
    <dbReference type="NCBI Taxonomy" id="420089"/>
    <lineage>
        <taxon>Eukaryota</taxon>
        <taxon>Metazoa</taxon>
        <taxon>Ecdysozoa</taxon>
        <taxon>Arthropoda</taxon>
        <taxon>Hexapoda</taxon>
        <taxon>Insecta</taxon>
        <taxon>Pterygota</taxon>
        <taxon>Neoptera</taxon>
        <taxon>Endopterygota</taxon>
        <taxon>Coleoptera</taxon>
        <taxon>Polyphaga</taxon>
        <taxon>Cucujiformia</taxon>
        <taxon>Coccinelloidea</taxon>
        <taxon>Coccinellidae</taxon>
        <taxon>Epilachninae</taxon>
        <taxon>Epilachnini</taxon>
        <taxon>Henosepilachna</taxon>
    </lineage>
</organism>
<keyword evidence="3" id="KW-1185">Reference proteome</keyword>
<evidence type="ECO:0000313" key="2">
    <source>
        <dbReference type="EMBL" id="KAK9884649.1"/>
    </source>
</evidence>
<accession>A0AAW1UUV6</accession>
<dbReference type="EMBL" id="JARQZJ010000093">
    <property type="protein sequence ID" value="KAK9884649.1"/>
    <property type="molecule type" value="Genomic_DNA"/>
</dbReference>
<name>A0AAW1UUV6_9CUCU</name>